<evidence type="ECO:0000256" key="3">
    <source>
        <dbReference type="ARBA" id="ARBA00022729"/>
    </source>
</evidence>
<evidence type="ECO:0000259" key="6">
    <source>
        <dbReference type="PROSITE" id="PS51473"/>
    </source>
</evidence>
<evidence type="ECO:0000256" key="4">
    <source>
        <dbReference type="ARBA" id="ARBA00022737"/>
    </source>
</evidence>
<keyword evidence="2" id="KW-0964">Secreted</keyword>
<comment type="similarity">
    <text evidence="5">Belongs to the cysteine-rich repeat secretory protein family.</text>
</comment>
<dbReference type="GO" id="GO:0005576">
    <property type="term" value="C:extracellular region"/>
    <property type="evidence" value="ECO:0007669"/>
    <property type="project" value="UniProtKB-SubCell"/>
</dbReference>
<evidence type="ECO:0000313" key="8">
    <source>
        <dbReference type="Proteomes" id="UP001459277"/>
    </source>
</evidence>
<dbReference type="PANTHER" id="PTHR32411:SF43">
    <property type="entry name" value="CYSTEINE-RICH REPEAT SECRETORY PROTEIN 38"/>
    <property type="match status" value="1"/>
</dbReference>
<dbReference type="Pfam" id="PF01657">
    <property type="entry name" value="Stress-antifung"/>
    <property type="match status" value="1"/>
</dbReference>
<dbReference type="PANTHER" id="PTHR32411">
    <property type="entry name" value="CYSTEINE-RICH REPEAT SECRETORY PROTEIN 38-RELATED"/>
    <property type="match status" value="1"/>
</dbReference>
<feature type="domain" description="Gnk2-homologous" evidence="6">
    <location>
        <begin position="1"/>
        <end position="87"/>
    </location>
</feature>
<dbReference type="AlphaFoldDB" id="A0AAW2BVT4"/>
<dbReference type="Proteomes" id="UP001459277">
    <property type="component" value="Unassembled WGS sequence"/>
</dbReference>
<reference evidence="7 8" key="1">
    <citation type="submission" date="2024-01" db="EMBL/GenBank/DDBJ databases">
        <title>A telomere-to-telomere, gap-free genome of sweet tea (Lithocarpus litseifolius).</title>
        <authorList>
            <person name="Zhou J."/>
        </authorList>
    </citation>
    <scope>NUCLEOTIDE SEQUENCE [LARGE SCALE GENOMIC DNA]</scope>
    <source>
        <strain evidence="7">Zhou-2022a</strain>
        <tissue evidence="7">Leaf</tissue>
    </source>
</reference>
<organism evidence="7 8">
    <name type="scientific">Lithocarpus litseifolius</name>
    <dbReference type="NCBI Taxonomy" id="425828"/>
    <lineage>
        <taxon>Eukaryota</taxon>
        <taxon>Viridiplantae</taxon>
        <taxon>Streptophyta</taxon>
        <taxon>Embryophyta</taxon>
        <taxon>Tracheophyta</taxon>
        <taxon>Spermatophyta</taxon>
        <taxon>Magnoliopsida</taxon>
        <taxon>eudicotyledons</taxon>
        <taxon>Gunneridae</taxon>
        <taxon>Pentapetalae</taxon>
        <taxon>rosids</taxon>
        <taxon>fabids</taxon>
        <taxon>Fagales</taxon>
        <taxon>Fagaceae</taxon>
        <taxon>Lithocarpus</taxon>
    </lineage>
</organism>
<keyword evidence="8" id="KW-1185">Reference proteome</keyword>
<dbReference type="InterPro" id="IPR050581">
    <property type="entry name" value="CRR_secretory_protein"/>
</dbReference>
<proteinExistence type="inferred from homology"/>
<comment type="subcellular location">
    <subcellularLocation>
        <location evidence="1">Secreted</location>
    </subcellularLocation>
</comment>
<evidence type="ECO:0000256" key="2">
    <source>
        <dbReference type="ARBA" id="ARBA00022525"/>
    </source>
</evidence>
<dbReference type="Gene3D" id="3.30.430.20">
    <property type="entry name" value="Gnk2 domain, C-X8-C-X2-C motif"/>
    <property type="match status" value="1"/>
</dbReference>
<keyword evidence="4" id="KW-0677">Repeat</keyword>
<dbReference type="PROSITE" id="PS51473">
    <property type="entry name" value="GNK2"/>
    <property type="match status" value="1"/>
</dbReference>
<dbReference type="InterPro" id="IPR002902">
    <property type="entry name" value="GNK2"/>
</dbReference>
<sequence length="87" mass="9763">MVLMCNNQNVTQTSPFRQWISNLLSQVANDSAMTKSMYAIGRLELDGSNKLYGLTQCTRDISSSDYSTEIQLLTQKRDLDGDSPDHT</sequence>
<keyword evidence="3" id="KW-0732">Signal</keyword>
<evidence type="ECO:0000256" key="1">
    <source>
        <dbReference type="ARBA" id="ARBA00004613"/>
    </source>
</evidence>
<gene>
    <name evidence="7" type="ORF">SO802_029817</name>
</gene>
<accession>A0AAW2BVT4</accession>
<evidence type="ECO:0000313" key="7">
    <source>
        <dbReference type="EMBL" id="KAK9989578.1"/>
    </source>
</evidence>
<dbReference type="InterPro" id="IPR038408">
    <property type="entry name" value="GNK2_sf"/>
</dbReference>
<evidence type="ECO:0000256" key="5">
    <source>
        <dbReference type="ARBA" id="ARBA00038515"/>
    </source>
</evidence>
<dbReference type="EMBL" id="JAZDWU010000010">
    <property type="protein sequence ID" value="KAK9989578.1"/>
    <property type="molecule type" value="Genomic_DNA"/>
</dbReference>
<protein>
    <recommendedName>
        <fullName evidence="6">Gnk2-homologous domain-containing protein</fullName>
    </recommendedName>
</protein>
<comment type="caution">
    <text evidence="7">The sequence shown here is derived from an EMBL/GenBank/DDBJ whole genome shotgun (WGS) entry which is preliminary data.</text>
</comment>
<dbReference type="CDD" id="cd23509">
    <property type="entry name" value="Gnk2-like"/>
    <property type="match status" value="1"/>
</dbReference>
<name>A0AAW2BVT4_9ROSI</name>